<dbReference type="GO" id="GO:0043448">
    <property type="term" value="P:alkane catabolic process"/>
    <property type="evidence" value="ECO:0007669"/>
    <property type="project" value="TreeGrafter"/>
</dbReference>
<dbReference type="PANTHER" id="PTHR39335:SF1">
    <property type="entry name" value="BLL4220 PROTEIN"/>
    <property type="match status" value="1"/>
</dbReference>
<dbReference type="STRING" id="910347.SAMN05421773_10421"/>
<name>A0A1I1JZP0_9ACTN</name>
<proteinExistence type="predicted"/>
<protein>
    <submittedName>
        <fullName evidence="2">Predicted lipoprotein with conserved Yx(FWY)xxD motif</fullName>
    </submittedName>
</protein>
<evidence type="ECO:0000313" key="3">
    <source>
        <dbReference type="Proteomes" id="UP000199207"/>
    </source>
</evidence>
<dbReference type="PANTHER" id="PTHR39335">
    <property type="entry name" value="BLL4220 PROTEIN"/>
    <property type="match status" value="1"/>
</dbReference>
<keyword evidence="1" id="KW-0732">Signal</keyword>
<sequence length="169" mass="17486">MNNNKLRAFAVAAAGAAVLFTTTACEDTGTDLGGGGADSGAEEDGGAAEYTGGVAVHEHPEYGQILVDGEGRTLYRFTDDSDSPVTSACTEDCLDLWPAAEAADPAKVTGVDTGLLDAYQRPDTGTYQLVIDNWPLYTYQGDTSPGDAVGQGVGDKWYVVAPDGSLIRG</sequence>
<organism evidence="2 3">
    <name type="scientific">Streptomyces aidingensis</name>
    <dbReference type="NCBI Taxonomy" id="910347"/>
    <lineage>
        <taxon>Bacteria</taxon>
        <taxon>Bacillati</taxon>
        <taxon>Actinomycetota</taxon>
        <taxon>Actinomycetes</taxon>
        <taxon>Kitasatosporales</taxon>
        <taxon>Streptomycetaceae</taxon>
        <taxon>Streptomyces</taxon>
    </lineage>
</organism>
<dbReference type="RefSeq" id="WP_093838315.1">
    <property type="nucleotide sequence ID" value="NZ_FOLM01000004.1"/>
</dbReference>
<dbReference type="PROSITE" id="PS51257">
    <property type="entry name" value="PROKAR_LIPOPROTEIN"/>
    <property type="match status" value="1"/>
</dbReference>
<dbReference type="Proteomes" id="UP000199207">
    <property type="component" value="Unassembled WGS sequence"/>
</dbReference>
<reference evidence="2 3" key="1">
    <citation type="submission" date="2016-10" db="EMBL/GenBank/DDBJ databases">
        <authorList>
            <person name="de Groot N.N."/>
        </authorList>
    </citation>
    <scope>NUCLEOTIDE SEQUENCE [LARGE SCALE GENOMIC DNA]</scope>
    <source>
        <strain evidence="2 3">CGMCC 4.5739</strain>
    </source>
</reference>
<evidence type="ECO:0000313" key="2">
    <source>
        <dbReference type="EMBL" id="SFC53845.1"/>
    </source>
</evidence>
<keyword evidence="2" id="KW-0449">Lipoprotein</keyword>
<keyword evidence="3" id="KW-1185">Reference proteome</keyword>
<dbReference type="Pfam" id="PF03640">
    <property type="entry name" value="Lipoprotein_15"/>
    <property type="match status" value="2"/>
</dbReference>
<evidence type="ECO:0000256" key="1">
    <source>
        <dbReference type="SAM" id="SignalP"/>
    </source>
</evidence>
<gene>
    <name evidence="2" type="ORF">SAMN05421773_10421</name>
</gene>
<dbReference type="EMBL" id="FOLM01000004">
    <property type="protein sequence ID" value="SFC53845.1"/>
    <property type="molecule type" value="Genomic_DNA"/>
</dbReference>
<dbReference type="InterPro" id="IPR005297">
    <property type="entry name" value="Lipoprotein_repeat"/>
</dbReference>
<dbReference type="AlphaFoldDB" id="A0A1I1JZP0"/>
<feature type="signal peptide" evidence="1">
    <location>
        <begin position="1"/>
        <end position="24"/>
    </location>
</feature>
<accession>A0A1I1JZP0</accession>
<feature type="chain" id="PRO_5039606216" evidence="1">
    <location>
        <begin position="25"/>
        <end position="169"/>
    </location>
</feature>
<dbReference type="OrthoDB" id="597632at2"/>